<keyword evidence="4" id="KW-1185">Reference proteome</keyword>
<dbReference type="Pfam" id="PF11992">
    <property type="entry name" value="TgpA_N"/>
    <property type="match status" value="1"/>
</dbReference>
<evidence type="ECO:0000259" key="2">
    <source>
        <dbReference type="SMART" id="SM00460"/>
    </source>
</evidence>
<accession>A0ABT5S507</accession>
<dbReference type="PANTHER" id="PTHR42736">
    <property type="entry name" value="PROTEIN-GLUTAMINE GAMMA-GLUTAMYLTRANSFERASE"/>
    <property type="match status" value="1"/>
</dbReference>
<dbReference type="InterPro" id="IPR021878">
    <property type="entry name" value="TgpA_N"/>
</dbReference>
<dbReference type="InterPro" id="IPR002931">
    <property type="entry name" value="Transglutaminase-like"/>
</dbReference>
<feature type="transmembrane region" description="Helical" evidence="1">
    <location>
        <begin position="573"/>
        <end position="594"/>
    </location>
</feature>
<keyword evidence="1" id="KW-0812">Transmembrane</keyword>
<feature type="domain" description="Transglutaminase-like" evidence="2">
    <location>
        <begin position="426"/>
        <end position="497"/>
    </location>
</feature>
<sequence length="683" mass="75436">MTLRQTLDSLPRDARDTLFLLFVIAWVIAPQINVLPVWASLLAAGLMLWRGWLAFKGRPLPTRWVLAIPLVIAVAGTLYTHRTILGRDAGVTLIVMLLALKMLELRARRDALVVFFLGFFTMLSNFFFSQSLFTAAAMLVALLGLLAALVNAHMPVGRPPLSQALRTAGTMALLGAPIMAALFMLFPRMAPLWGMPSDTMSGRSGLSGVMKVGNIAELALDDSVAMRVRFDTSDGAAPPQSDLYFRGPVFGTFDGVEWHPVSPRPGDYSQARASAAANLRVSGQPVRYEVTLEPHQRPWLLLLDAAVDKPAVAGMDTFMTRDLQWLTSRAVTDVVRYKAESYTQFAHGPSAPTAGLRTYTELPTGFNPRTLALALQLRNDPQLNPNPAQDNTEALINAALNRLRTGGYVYTLEPGVYGQHTADEFWFDRKEGFCEHIASAFVVLMRALDIPARIVTGYQGGDRNPVDRLWTVRQSDAHAWAEVWLAGRGWVRVDPTGAVSPGRTGAFQRLRAPQSAFATAVGTVISPGLAQNLRAVWEAVNNSWNQWVLNYTQSRQLDLLKSLGFESPSWQDLTTVLGILIIVAALGGMAWTLWERSQHDPWLRLLARARQRLARAGLVLPDTLPPRAMAERVQAQFGAPAAAVADWLLRLEHLRYAPHPEAALGDLRREFRRMAWPKKLNPP</sequence>
<name>A0ABT5S507_9BURK</name>
<protein>
    <submittedName>
        <fullName evidence="3">DUF3488 and transglutaminase-like domain-containing protein</fullName>
    </submittedName>
</protein>
<dbReference type="RefSeq" id="WP_274114061.1">
    <property type="nucleotide sequence ID" value="NZ_JAPCKI010000020.1"/>
</dbReference>
<dbReference type="PANTHER" id="PTHR42736:SF1">
    <property type="entry name" value="PROTEIN-GLUTAMINE GAMMA-GLUTAMYLTRANSFERASE"/>
    <property type="match status" value="1"/>
</dbReference>
<feature type="transmembrane region" description="Helical" evidence="1">
    <location>
        <begin position="134"/>
        <end position="152"/>
    </location>
</feature>
<feature type="transmembrane region" description="Helical" evidence="1">
    <location>
        <begin position="61"/>
        <end position="79"/>
    </location>
</feature>
<dbReference type="Proteomes" id="UP001148932">
    <property type="component" value="Unassembled WGS sequence"/>
</dbReference>
<comment type="caution">
    <text evidence="3">The sequence shown here is derived from an EMBL/GenBank/DDBJ whole genome shotgun (WGS) entry which is preliminary data.</text>
</comment>
<keyword evidence="1" id="KW-0472">Membrane</keyword>
<organism evidence="3 4">
    <name type="scientific">Acidovorax benzenivorans</name>
    <dbReference type="NCBI Taxonomy" id="2987520"/>
    <lineage>
        <taxon>Bacteria</taxon>
        <taxon>Pseudomonadati</taxon>
        <taxon>Pseudomonadota</taxon>
        <taxon>Betaproteobacteria</taxon>
        <taxon>Burkholderiales</taxon>
        <taxon>Comamonadaceae</taxon>
        <taxon>Acidovorax</taxon>
    </lineage>
</organism>
<dbReference type="SMART" id="SM00460">
    <property type="entry name" value="TGc"/>
    <property type="match status" value="1"/>
</dbReference>
<feature type="transmembrane region" description="Helical" evidence="1">
    <location>
        <begin position="20"/>
        <end position="49"/>
    </location>
</feature>
<proteinExistence type="predicted"/>
<dbReference type="InterPro" id="IPR038765">
    <property type="entry name" value="Papain-like_cys_pep_sf"/>
</dbReference>
<feature type="transmembrane region" description="Helical" evidence="1">
    <location>
        <begin position="164"/>
        <end position="186"/>
    </location>
</feature>
<evidence type="ECO:0000313" key="4">
    <source>
        <dbReference type="Proteomes" id="UP001148932"/>
    </source>
</evidence>
<evidence type="ECO:0000313" key="3">
    <source>
        <dbReference type="EMBL" id="MDD2180218.1"/>
    </source>
</evidence>
<dbReference type="SUPFAM" id="SSF54001">
    <property type="entry name" value="Cysteine proteinases"/>
    <property type="match status" value="1"/>
</dbReference>
<evidence type="ECO:0000256" key="1">
    <source>
        <dbReference type="SAM" id="Phobius"/>
    </source>
</evidence>
<gene>
    <name evidence="3" type="ORF">OIN59_22500</name>
</gene>
<dbReference type="Pfam" id="PF01841">
    <property type="entry name" value="Transglut_core"/>
    <property type="match status" value="1"/>
</dbReference>
<feature type="transmembrane region" description="Helical" evidence="1">
    <location>
        <begin position="110"/>
        <end position="128"/>
    </location>
</feature>
<dbReference type="EMBL" id="JAPCKI010000020">
    <property type="protein sequence ID" value="MDD2180218.1"/>
    <property type="molecule type" value="Genomic_DNA"/>
</dbReference>
<keyword evidence="1" id="KW-1133">Transmembrane helix</keyword>
<reference evidence="3" key="1">
    <citation type="submission" date="2022-10" db="EMBL/GenBank/DDBJ databases">
        <title>Description of microaerobic benzene degrading bacteria.</title>
        <authorList>
            <person name="Bedics A."/>
            <person name="Tancsics A."/>
            <person name="Banerjee S."/>
        </authorList>
    </citation>
    <scope>NUCLEOTIDE SEQUENCE</scope>
    <source>
        <strain evidence="3">D2M1</strain>
    </source>
</reference>
<dbReference type="InterPro" id="IPR052901">
    <property type="entry name" value="Bact_TGase-like"/>
</dbReference>
<dbReference type="Gene3D" id="3.10.620.30">
    <property type="match status" value="1"/>
</dbReference>